<dbReference type="SUPFAM" id="SSF57850">
    <property type="entry name" value="RING/U-box"/>
    <property type="match status" value="1"/>
</dbReference>
<keyword evidence="4" id="KW-0808">Transferase</keyword>
<dbReference type="EC" id="2.3.2.27" evidence="3"/>
<dbReference type="Proteomes" id="UP001295469">
    <property type="component" value="Chromosome C06"/>
</dbReference>
<reference evidence="11" key="1">
    <citation type="submission" date="2021-01" db="EMBL/GenBank/DDBJ databases">
        <authorList>
            <consortium name="Genoscope - CEA"/>
            <person name="William W."/>
        </authorList>
    </citation>
    <scope>NUCLEOTIDE SEQUENCE</scope>
</reference>
<dbReference type="InterPro" id="IPR001841">
    <property type="entry name" value="Znf_RING"/>
</dbReference>
<keyword evidence="7" id="KW-0833">Ubl conjugation pathway</keyword>
<organism evidence="11">
    <name type="scientific">Brassica napus</name>
    <name type="common">Rape</name>
    <dbReference type="NCBI Taxonomy" id="3708"/>
    <lineage>
        <taxon>Eukaryota</taxon>
        <taxon>Viridiplantae</taxon>
        <taxon>Streptophyta</taxon>
        <taxon>Embryophyta</taxon>
        <taxon>Tracheophyta</taxon>
        <taxon>Spermatophyta</taxon>
        <taxon>Magnoliopsida</taxon>
        <taxon>eudicotyledons</taxon>
        <taxon>Gunneridae</taxon>
        <taxon>Pentapetalae</taxon>
        <taxon>rosids</taxon>
        <taxon>malvids</taxon>
        <taxon>Brassicales</taxon>
        <taxon>Brassicaceae</taxon>
        <taxon>Brassiceae</taxon>
        <taxon>Brassica</taxon>
    </lineage>
</organism>
<comment type="pathway">
    <text evidence="2">Protein modification; protein ubiquitination.</text>
</comment>
<dbReference type="EMBL" id="HG994370">
    <property type="protein sequence ID" value="CAF2063244.1"/>
    <property type="molecule type" value="Genomic_DNA"/>
</dbReference>
<sequence>MASNPYRPRVIVNGTRRTRTFHYFYCRHCSRTIRLRNYGLYGSLCPFCSREINLHDELDIMRLNRSFWDTDTDWITLHLINSSRSNRFNHELVNDTDDDFVDAMPSERVGPPPASLSAIEDLKTVTITEEDLAKEKVCAICKEEFEVGEEGKELKCLHLYHTSCIVSWLNIHNTCPICRFEVRLGVSGSDIDGGGSRHVDHDRSNRSGTRVCSLWPLRMMFDWILELEKLQLRKENKSLSLTEQDGPSPLELPKQSEERLVHLPQTGKDLIVDFSHLSSSSTLGDSYWECKSPVNKNNQLWDQNLQDIGVCEDTICDDHDFHIPDIDLTFRNFEELFGAGYDLVADDNILFKGTSAHCEVNTFSSPFNNSIITPKEASSSLLFSRTIGGGSSETHYSHNHSEEVISFCSPLSDCARQNAISWLKEKKRARAGETSLIWSQTYVKAEDRRGTSVY</sequence>
<evidence type="ECO:0000256" key="4">
    <source>
        <dbReference type="ARBA" id="ARBA00022679"/>
    </source>
</evidence>
<dbReference type="PANTHER" id="PTHR15710:SF116">
    <property type="entry name" value="RING_U-BOX SUPERFAMILY PROTEIN"/>
    <property type="match status" value="1"/>
</dbReference>
<comment type="catalytic activity">
    <reaction evidence="1">
        <text>S-ubiquitinyl-[E2 ubiquitin-conjugating enzyme]-L-cysteine + [acceptor protein]-L-lysine = [E2 ubiquitin-conjugating enzyme]-L-cysteine + N(6)-ubiquitinyl-[acceptor protein]-L-lysine.</text>
        <dbReference type="EC" id="2.3.2.27"/>
    </reaction>
</comment>
<proteinExistence type="predicted"/>
<evidence type="ECO:0000256" key="2">
    <source>
        <dbReference type="ARBA" id="ARBA00004906"/>
    </source>
</evidence>
<dbReference type="FunFam" id="3.30.40.10:FF:000069">
    <property type="entry name" value="E3 ubiquitin-protein ligase RNF115"/>
    <property type="match status" value="1"/>
</dbReference>
<keyword evidence="6 9" id="KW-0863">Zinc-finger</keyword>
<evidence type="ECO:0000256" key="6">
    <source>
        <dbReference type="ARBA" id="ARBA00022771"/>
    </source>
</evidence>
<dbReference type="Gene3D" id="3.30.40.10">
    <property type="entry name" value="Zinc/RING finger domain, C3HC4 (zinc finger)"/>
    <property type="match status" value="1"/>
</dbReference>
<dbReference type="GO" id="GO:0008270">
    <property type="term" value="F:zinc ion binding"/>
    <property type="evidence" value="ECO:0007669"/>
    <property type="project" value="UniProtKB-KW"/>
</dbReference>
<dbReference type="InterPro" id="IPR013083">
    <property type="entry name" value="Znf_RING/FYVE/PHD"/>
</dbReference>
<keyword evidence="8" id="KW-0862">Zinc</keyword>
<evidence type="ECO:0000256" key="1">
    <source>
        <dbReference type="ARBA" id="ARBA00000900"/>
    </source>
</evidence>
<protein>
    <recommendedName>
        <fullName evidence="3">RING-type E3 ubiquitin transferase</fullName>
        <ecNumber evidence="3">2.3.2.27</ecNumber>
    </recommendedName>
</protein>
<dbReference type="GO" id="GO:0061630">
    <property type="term" value="F:ubiquitin protein ligase activity"/>
    <property type="evidence" value="ECO:0007669"/>
    <property type="project" value="UniProtKB-EC"/>
</dbReference>
<evidence type="ECO:0000259" key="10">
    <source>
        <dbReference type="PROSITE" id="PS50089"/>
    </source>
</evidence>
<dbReference type="Pfam" id="PF13639">
    <property type="entry name" value="zf-RING_2"/>
    <property type="match status" value="1"/>
</dbReference>
<evidence type="ECO:0000256" key="5">
    <source>
        <dbReference type="ARBA" id="ARBA00022723"/>
    </source>
</evidence>
<keyword evidence="5" id="KW-0479">Metal-binding</keyword>
<evidence type="ECO:0000256" key="8">
    <source>
        <dbReference type="ARBA" id="ARBA00022833"/>
    </source>
</evidence>
<feature type="domain" description="RING-type" evidence="10">
    <location>
        <begin position="138"/>
        <end position="179"/>
    </location>
</feature>
<evidence type="ECO:0000256" key="3">
    <source>
        <dbReference type="ARBA" id="ARBA00012483"/>
    </source>
</evidence>
<evidence type="ECO:0000256" key="7">
    <source>
        <dbReference type="ARBA" id="ARBA00022786"/>
    </source>
</evidence>
<dbReference type="AlphaFoldDB" id="A0A816QN44"/>
<gene>
    <name evidence="11" type="ORF">DARMORV10_C06P41810.1</name>
</gene>
<evidence type="ECO:0000313" key="11">
    <source>
        <dbReference type="EMBL" id="CAF2063244.1"/>
    </source>
</evidence>
<dbReference type="PANTHER" id="PTHR15710">
    <property type="entry name" value="E3 UBIQUITIN-PROTEIN LIGASE PRAJA"/>
    <property type="match status" value="1"/>
</dbReference>
<dbReference type="GO" id="GO:0000209">
    <property type="term" value="P:protein polyubiquitination"/>
    <property type="evidence" value="ECO:0007669"/>
    <property type="project" value="UniProtKB-ARBA"/>
</dbReference>
<evidence type="ECO:0000256" key="9">
    <source>
        <dbReference type="PROSITE-ProRule" id="PRU00175"/>
    </source>
</evidence>
<dbReference type="SMART" id="SM00184">
    <property type="entry name" value="RING"/>
    <property type="match status" value="1"/>
</dbReference>
<accession>A0A816QN44</accession>
<dbReference type="PROSITE" id="PS50089">
    <property type="entry name" value="ZF_RING_2"/>
    <property type="match status" value="1"/>
</dbReference>
<name>A0A816QN44_BRANA</name>